<dbReference type="EMBL" id="CM055105">
    <property type="protein sequence ID" value="KAJ7531485.1"/>
    <property type="molecule type" value="Genomic_DNA"/>
</dbReference>
<comment type="caution">
    <text evidence="1">The sequence shown here is derived from an EMBL/GenBank/DDBJ whole genome shotgun (WGS) entry which is preliminary data.</text>
</comment>
<sequence length="115" mass="13086">MATVFACLILPTVPPISTTNLTRAPIYSFDPKFIPLYHESLNALLHHFPTNSTLENQATFSPLLSIRQPHLLSHLIALAHIKFMLLNNLGITKNVFSSFSKYLVVNRPLFFLNFY</sequence>
<evidence type="ECO:0000313" key="1">
    <source>
        <dbReference type="EMBL" id="KAJ7531485.1"/>
    </source>
</evidence>
<proteinExistence type="predicted"/>
<accession>A0ACC2BP51</accession>
<protein>
    <submittedName>
        <fullName evidence="1">Uncharacterized protein</fullName>
    </submittedName>
</protein>
<dbReference type="Proteomes" id="UP001162992">
    <property type="component" value="Chromosome 14"/>
</dbReference>
<keyword evidence="2" id="KW-1185">Reference proteome</keyword>
<name>A0ACC2BP51_DIPCM</name>
<gene>
    <name evidence="1" type="ORF">O6H91_14G045600</name>
</gene>
<evidence type="ECO:0000313" key="2">
    <source>
        <dbReference type="Proteomes" id="UP001162992"/>
    </source>
</evidence>
<organism evidence="1 2">
    <name type="scientific">Diphasiastrum complanatum</name>
    <name type="common">Issler's clubmoss</name>
    <name type="synonym">Lycopodium complanatum</name>
    <dbReference type="NCBI Taxonomy" id="34168"/>
    <lineage>
        <taxon>Eukaryota</taxon>
        <taxon>Viridiplantae</taxon>
        <taxon>Streptophyta</taxon>
        <taxon>Embryophyta</taxon>
        <taxon>Tracheophyta</taxon>
        <taxon>Lycopodiopsida</taxon>
        <taxon>Lycopodiales</taxon>
        <taxon>Lycopodiaceae</taxon>
        <taxon>Lycopodioideae</taxon>
        <taxon>Diphasiastrum</taxon>
    </lineage>
</organism>
<reference evidence="2" key="1">
    <citation type="journal article" date="2024" name="Proc. Natl. Acad. Sci. U.S.A.">
        <title>Extraordinary preservation of gene collinearity over three hundred million years revealed in homosporous lycophytes.</title>
        <authorList>
            <person name="Li C."/>
            <person name="Wickell D."/>
            <person name="Kuo L.Y."/>
            <person name="Chen X."/>
            <person name="Nie B."/>
            <person name="Liao X."/>
            <person name="Peng D."/>
            <person name="Ji J."/>
            <person name="Jenkins J."/>
            <person name="Williams M."/>
            <person name="Shu S."/>
            <person name="Plott C."/>
            <person name="Barry K."/>
            <person name="Rajasekar S."/>
            <person name="Grimwood J."/>
            <person name="Han X."/>
            <person name="Sun S."/>
            <person name="Hou Z."/>
            <person name="He W."/>
            <person name="Dai G."/>
            <person name="Sun C."/>
            <person name="Schmutz J."/>
            <person name="Leebens-Mack J.H."/>
            <person name="Li F.W."/>
            <person name="Wang L."/>
        </authorList>
    </citation>
    <scope>NUCLEOTIDE SEQUENCE [LARGE SCALE GENOMIC DNA]</scope>
    <source>
        <strain evidence="2">cv. PW_Plant_1</strain>
    </source>
</reference>